<protein>
    <recommendedName>
        <fullName evidence="4">DUF5412 domain-containing protein</fullName>
    </recommendedName>
</protein>
<evidence type="ECO:0000313" key="2">
    <source>
        <dbReference type="EMBL" id="MDQ0176896.1"/>
    </source>
</evidence>
<evidence type="ECO:0000313" key="3">
    <source>
        <dbReference type="Proteomes" id="UP001223586"/>
    </source>
</evidence>
<reference evidence="2 3" key="1">
    <citation type="submission" date="2023-07" db="EMBL/GenBank/DDBJ databases">
        <title>Genomic Encyclopedia of Type Strains, Phase IV (KMG-IV): sequencing the most valuable type-strain genomes for metagenomic binning, comparative biology and taxonomic classification.</title>
        <authorList>
            <person name="Goeker M."/>
        </authorList>
    </citation>
    <scope>NUCLEOTIDE SEQUENCE [LARGE SCALE GENOMIC DNA]</scope>
    <source>
        <strain evidence="2 3">DSM 23837</strain>
    </source>
</reference>
<proteinExistence type="predicted"/>
<gene>
    <name evidence="2" type="ORF">J2S08_002754</name>
</gene>
<keyword evidence="1" id="KW-1133">Transmembrane helix</keyword>
<organism evidence="2 3">
    <name type="scientific">Bacillus chungangensis</name>
    <dbReference type="NCBI Taxonomy" id="587633"/>
    <lineage>
        <taxon>Bacteria</taxon>
        <taxon>Bacillati</taxon>
        <taxon>Bacillota</taxon>
        <taxon>Bacilli</taxon>
        <taxon>Bacillales</taxon>
        <taxon>Bacillaceae</taxon>
        <taxon>Bacillus</taxon>
    </lineage>
</organism>
<dbReference type="EMBL" id="JAUSTT010000016">
    <property type="protein sequence ID" value="MDQ0176896.1"/>
    <property type="molecule type" value="Genomic_DNA"/>
</dbReference>
<keyword evidence="1" id="KW-0472">Membrane</keyword>
<evidence type="ECO:0000256" key="1">
    <source>
        <dbReference type="SAM" id="Phobius"/>
    </source>
</evidence>
<sequence>MDDEIAEKEIKKTKLKSAILIFSIVIAFIICSIYWIYFDETPFLLSESPNNVNEVEIVEKGHGFFTDIKIRFVKEGKTVKSEKRHVNNLNWAHEPGQYNIIWENDYYVKLTINYEFKTIIMEHDFSKYTN</sequence>
<evidence type="ECO:0008006" key="4">
    <source>
        <dbReference type="Google" id="ProtNLM"/>
    </source>
</evidence>
<accession>A0ABT9WUM6</accession>
<dbReference type="Proteomes" id="UP001223586">
    <property type="component" value="Unassembled WGS sequence"/>
</dbReference>
<dbReference type="RefSeq" id="WP_307230411.1">
    <property type="nucleotide sequence ID" value="NZ_JAUSTT010000016.1"/>
</dbReference>
<comment type="caution">
    <text evidence="2">The sequence shown here is derived from an EMBL/GenBank/DDBJ whole genome shotgun (WGS) entry which is preliminary data.</text>
</comment>
<keyword evidence="1" id="KW-0812">Transmembrane</keyword>
<name>A0ABT9WUM6_9BACI</name>
<feature type="transmembrane region" description="Helical" evidence="1">
    <location>
        <begin position="18"/>
        <end position="38"/>
    </location>
</feature>
<keyword evidence="3" id="KW-1185">Reference proteome</keyword>